<organism evidence="3 4">
    <name type="scientific">Microdochium trichocladiopsis</name>
    <dbReference type="NCBI Taxonomy" id="1682393"/>
    <lineage>
        <taxon>Eukaryota</taxon>
        <taxon>Fungi</taxon>
        <taxon>Dikarya</taxon>
        <taxon>Ascomycota</taxon>
        <taxon>Pezizomycotina</taxon>
        <taxon>Sordariomycetes</taxon>
        <taxon>Xylariomycetidae</taxon>
        <taxon>Xylariales</taxon>
        <taxon>Microdochiaceae</taxon>
        <taxon>Microdochium</taxon>
    </lineage>
</organism>
<dbReference type="Proteomes" id="UP000756346">
    <property type="component" value="Unassembled WGS sequence"/>
</dbReference>
<dbReference type="GeneID" id="70183233"/>
<accession>A0A9P8Y954</accession>
<dbReference type="RefSeq" id="XP_046014224.1">
    <property type="nucleotide sequence ID" value="XM_046153687.1"/>
</dbReference>
<dbReference type="PANTHER" id="PTHR35910">
    <property type="entry name" value="2EXR DOMAIN-CONTAINING PROTEIN"/>
    <property type="match status" value="1"/>
</dbReference>
<evidence type="ECO:0000256" key="1">
    <source>
        <dbReference type="SAM" id="MobiDB-lite"/>
    </source>
</evidence>
<gene>
    <name evidence="3" type="ORF">B0I36DRAFT_321343</name>
</gene>
<sequence length="338" mass="37723">MAPTTPDKTANTGCFASFGLLPPEIRIKIWHYSIPAPRLVAIRSPYHGKQQALLPTSLADVLASCYDDSTTERISWRSDTTPPALLHVNAEARHEALKYYRLALGVEGSKPQIYIDFERDTLFFGNAELEGRCNSLWGSTPDLKFARRLAIVPEGAWRVLRWWRDLDLDSLRELVFVHGSETLDFTAPLPPLLEDAAALEQEDVDEAEEDARAKDEDEDGDMDSKDRVVVAAEEVLEDTAETLAELSKQEVSEGSRATIPELAIRSPASTTPMVPKARPEPPRRRRSEEIDAAAIKRQQDARDELATLMMALPTLWSKEPRFTTATFQTPVSLVSAQV</sequence>
<dbReference type="AlphaFoldDB" id="A0A9P8Y954"/>
<name>A0A9P8Y954_9PEZI</name>
<protein>
    <recommendedName>
        <fullName evidence="2">2EXR domain-containing protein</fullName>
    </recommendedName>
</protein>
<evidence type="ECO:0000259" key="2">
    <source>
        <dbReference type="Pfam" id="PF20150"/>
    </source>
</evidence>
<keyword evidence="4" id="KW-1185">Reference proteome</keyword>
<comment type="caution">
    <text evidence="3">The sequence shown here is derived from an EMBL/GenBank/DDBJ whole genome shotgun (WGS) entry which is preliminary data.</text>
</comment>
<dbReference type="PANTHER" id="PTHR35910:SF6">
    <property type="entry name" value="2EXR DOMAIN-CONTAINING PROTEIN"/>
    <property type="match status" value="1"/>
</dbReference>
<feature type="domain" description="2EXR" evidence="2">
    <location>
        <begin position="15"/>
        <end position="122"/>
    </location>
</feature>
<feature type="region of interest" description="Disordered" evidence="1">
    <location>
        <begin position="266"/>
        <end position="290"/>
    </location>
</feature>
<evidence type="ECO:0000313" key="3">
    <source>
        <dbReference type="EMBL" id="KAH7033392.1"/>
    </source>
</evidence>
<feature type="region of interest" description="Disordered" evidence="1">
    <location>
        <begin position="202"/>
        <end position="224"/>
    </location>
</feature>
<dbReference type="InterPro" id="IPR045518">
    <property type="entry name" value="2EXR"/>
</dbReference>
<dbReference type="EMBL" id="JAGTJQ010000004">
    <property type="protein sequence ID" value="KAH7033392.1"/>
    <property type="molecule type" value="Genomic_DNA"/>
</dbReference>
<feature type="compositionally biased region" description="Basic and acidic residues" evidence="1">
    <location>
        <begin position="277"/>
        <end position="289"/>
    </location>
</feature>
<dbReference type="Pfam" id="PF20150">
    <property type="entry name" value="2EXR"/>
    <property type="match status" value="1"/>
</dbReference>
<proteinExistence type="predicted"/>
<dbReference type="OrthoDB" id="3546385at2759"/>
<evidence type="ECO:0000313" key="4">
    <source>
        <dbReference type="Proteomes" id="UP000756346"/>
    </source>
</evidence>
<reference evidence="3" key="1">
    <citation type="journal article" date="2021" name="Nat. Commun.">
        <title>Genetic determinants of endophytism in the Arabidopsis root mycobiome.</title>
        <authorList>
            <person name="Mesny F."/>
            <person name="Miyauchi S."/>
            <person name="Thiergart T."/>
            <person name="Pickel B."/>
            <person name="Atanasova L."/>
            <person name="Karlsson M."/>
            <person name="Huettel B."/>
            <person name="Barry K.W."/>
            <person name="Haridas S."/>
            <person name="Chen C."/>
            <person name="Bauer D."/>
            <person name="Andreopoulos W."/>
            <person name="Pangilinan J."/>
            <person name="LaButti K."/>
            <person name="Riley R."/>
            <person name="Lipzen A."/>
            <person name="Clum A."/>
            <person name="Drula E."/>
            <person name="Henrissat B."/>
            <person name="Kohler A."/>
            <person name="Grigoriev I.V."/>
            <person name="Martin F.M."/>
            <person name="Hacquard S."/>
        </authorList>
    </citation>
    <scope>NUCLEOTIDE SEQUENCE</scope>
    <source>
        <strain evidence="3">MPI-CAGE-CH-0230</strain>
    </source>
</reference>